<dbReference type="AlphaFoldDB" id="N6X135"/>
<dbReference type="PATRIC" id="fig|626887.3.peg.1087"/>
<dbReference type="STRING" id="626887.J057_05486"/>
<dbReference type="Gene3D" id="3.40.1350.10">
    <property type="match status" value="1"/>
</dbReference>
<dbReference type="InterPro" id="IPR033315">
    <property type="entry name" value="Fan1-like"/>
</dbReference>
<comment type="cofactor">
    <cofactor evidence="2">
        <name>Mn(2+)</name>
        <dbReference type="ChEBI" id="CHEBI:29035"/>
    </cofactor>
</comment>
<evidence type="ECO:0000313" key="13">
    <source>
        <dbReference type="Proteomes" id="UP000013165"/>
    </source>
</evidence>
<evidence type="ECO:0000313" key="12">
    <source>
        <dbReference type="EMBL" id="ENO14778.1"/>
    </source>
</evidence>
<dbReference type="PANTHER" id="PTHR15749">
    <property type="entry name" value="FANCONI-ASSOCIATED NUCLEASE 1"/>
    <property type="match status" value="1"/>
</dbReference>
<dbReference type="GO" id="GO:0046872">
    <property type="term" value="F:metal ion binding"/>
    <property type="evidence" value="ECO:0007669"/>
    <property type="project" value="UniProtKB-KW"/>
</dbReference>
<keyword evidence="10" id="KW-0464">Manganese</keyword>
<sequence>MIPRPQTASLDDPLYYLRNFETVVNWVRQHHSDLLLADELALIDGFIQLAQPARALLVRLVMRTGELFRESRLNYAELGCPVADALDELEEAGWVEADPTLDVAALFHVLTAPECRTALAKALSEAGLPRSASKRAMLEHFLEANPEPRRFSEWWPDADDRLVALNQMPLFDRIRLMFFGNLRQSWSDFVLVELGHHSYEPVPFTPDSRAFQSRNDVDRYLQMQSCRERLDQGESPAAIWPDVPAADTCNPWLESRRGRLLLELGRQAERSGDPELALAAWDESQHREARLRQLRLMERQKRFEDAWSIANEALEAPRGDGELRGLERLTRRLAKKLEYDAPPVSARPKIPEFTLQLPHPGLHSVEWAALEHLGTEETPVCYVENTLLNGLFGLLCWPALYAPLPGAFFHPFHMAPADLHREDFVERRQDLFDTCLATLDSDDYKHRIRQAWREKQGINSPFVIWPVLTEDLLEMALHCIPATHLKLIFQRLLRDLKEHRSGLPDLIQFRPAEQGYEMIEVKGPGDRLQDHQKRWLEFCLDHGIAVSVCYVRWLESR</sequence>
<evidence type="ECO:0000256" key="2">
    <source>
        <dbReference type="ARBA" id="ARBA00001936"/>
    </source>
</evidence>
<dbReference type="SMART" id="SM00990">
    <property type="entry name" value="VRR_NUC"/>
    <property type="match status" value="1"/>
</dbReference>
<dbReference type="Pfam" id="PF08774">
    <property type="entry name" value="VRR_NUC"/>
    <property type="match status" value="1"/>
</dbReference>
<keyword evidence="13" id="KW-1185">Reference proteome</keyword>
<comment type="cofactor">
    <cofactor evidence="3">
        <name>Mg(2+)</name>
        <dbReference type="ChEBI" id="CHEBI:18420"/>
    </cofactor>
</comment>
<dbReference type="InterPro" id="IPR011856">
    <property type="entry name" value="tRNA_endonuc-like_dom_sf"/>
</dbReference>
<dbReference type="Proteomes" id="UP000013165">
    <property type="component" value="Unassembled WGS sequence"/>
</dbReference>
<comment type="similarity">
    <text evidence="4">Belongs to the FAN1 family.</text>
</comment>
<dbReference type="PANTHER" id="PTHR15749:SF4">
    <property type="entry name" value="FANCONI-ASSOCIATED NUCLEASE 1"/>
    <property type="match status" value="1"/>
</dbReference>
<evidence type="ECO:0000256" key="8">
    <source>
        <dbReference type="ARBA" id="ARBA00022801"/>
    </source>
</evidence>
<dbReference type="HOGENOM" id="CLU_036183_0_0_6"/>
<evidence type="ECO:0000256" key="5">
    <source>
        <dbReference type="ARBA" id="ARBA00012029"/>
    </source>
</evidence>
<organism evidence="12 13">
    <name type="scientific">Marinobacter nanhaiticus D15-8W</name>
    <dbReference type="NCBI Taxonomy" id="626887"/>
    <lineage>
        <taxon>Bacteria</taxon>
        <taxon>Pseudomonadati</taxon>
        <taxon>Pseudomonadota</taxon>
        <taxon>Gammaproteobacteria</taxon>
        <taxon>Pseudomonadales</taxon>
        <taxon>Marinobacteraceae</taxon>
        <taxon>Marinobacter</taxon>
    </lineage>
</organism>
<dbReference type="GO" id="GO:0004528">
    <property type="term" value="F:phosphodiesterase I activity"/>
    <property type="evidence" value="ECO:0007669"/>
    <property type="project" value="UniProtKB-EC"/>
</dbReference>
<keyword evidence="8" id="KW-0378">Hydrolase</keyword>
<keyword evidence="6" id="KW-0540">Nuclease</keyword>
<comment type="caution">
    <text evidence="12">The sequence shown here is derived from an EMBL/GenBank/DDBJ whole genome shotgun (WGS) entry which is preliminary data.</text>
</comment>
<reference evidence="12 13" key="1">
    <citation type="journal article" date="2013" name="Genome Announc.">
        <title>Genome Sequence of the Polycyclic Aromatic Hydrocarbon-Degrading Bacterium Strain Marinobacter nanhaiticus D15-8WT.</title>
        <authorList>
            <person name="Cui Z."/>
            <person name="Gao W."/>
            <person name="Li Q."/>
            <person name="Xu G."/>
            <person name="Zheng L."/>
        </authorList>
    </citation>
    <scope>NUCLEOTIDE SEQUENCE [LARGE SCALE GENOMIC DNA]</scope>
    <source>
        <strain evidence="12 13">D15-8W</strain>
    </source>
</reference>
<dbReference type="OrthoDB" id="9803913at2"/>
<proteinExistence type="inferred from homology"/>
<gene>
    <name evidence="12" type="ORF">J057_05486</name>
</gene>
<accession>N6X135</accession>
<name>N6X135_9GAMM</name>
<evidence type="ECO:0000256" key="4">
    <source>
        <dbReference type="ARBA" id="ARBA00005533"/>
    </source>
</evidence>
<dbReference type="GO" id="GO:0003676">
    <property type="term" value="F:nucleic acid binding"/>
    <property type="evidence" value="ECO:0007669"/>
    <property type="project" value="InterPro"/>
</dbReference>
<evidence type="ECO:0000256" key="10">
    <source>
        <dbReference type="ARBA" id="ARBA00023211"/>
    </source>
</evidence>
<dbReference type="EMBL" id="APLQ01000011">
    <property type="protein sequence ID" value="ENO14778.1"/>
    <property type="molecule type" value="Genomic_DNA"/>
</dbReference>
<dbReference type="GO" id="GO:0036297">
    <property type="term" value="P:interstrand cross-link repair"/>
    <property type="evidence" value="ECO:0007669"/>
    <property type="project" value="InterPro"/>
</dbReference>
<evidence type="ECO:0000256" key="3">
    <source>
        <dbReference type="ARBA" id="ARBA00001946"/>
    </source>
</evidence>
<dbReference type="EC" id="3.1.4.1" evidence="5"/>
<dbReference type="InterPro" id="IPR049125">
    <property type="entry name" value="FAN1-like_WH"/>
</dbReference>
<evidence type="ECO:0000256" key="1">
    <source>
        <dbReference type="ARBA" id="ARBA00000983"/>
    </source>
</evidence>
<keyword evidence="9" id="KW-0460">Magnesium</keyword>
<protein>
    <recommendedName>
        <fullName evidence="5">phosphodiesterase I</fullName>
        <ecNumber evidence="5">3.1.4.1</ecNumber>
    </recommendedName>
</protein>
<dbReference type="RefSeq" id="WP_004579075.1">
    <property type="nucleotide sequence ID" value="NZ_AP028878.1"/>
</dbReference>
<evidence type="ECO:0000256" key="9">
    <source>
        <dbReference type="ARBA" id="ARBA00022842"/>
    </source>
</evidence>
<dbReference type="InterPro" id="IPR014883">
    <property type="entry name" value="VRR_NUC"/>
</dbReference>
<dbReference type="Pfam" id="PF18081">
    <property type="entry name" value="FANC_SAP"/>
    <property type="match status" value="1"/>
</dbReference>
<dbReference type="eggNOG" id="COG2176">
    <property type="taxonomic scope" value="Bacteria"/>
</dbReference>
<dbReference type="Pfam" id="PF21315">
    <property type="entry name" value="FAN1_HTH"/>
    <property type="match status" value="1"/>
</dbReference>
<evidence type="ECO:0000256" key="7">
    <source>
        <dbReference type="ARBA" id="ARBA00022723"/>
    </source>
</evidence>
<evidence type="ECO:0000256" key="6">
    <source>
        <dbReference type="ARBA" id="ARBA00022722"/>
    </source>
</evidence>
<dbReference type="InterPro" id="IPR040603">
    <property type="entry name" value="FAN1_SAP_bact"/>
</dbReference>
<keyword evidence="7" id="KW-0479">Metal-binding</keyword>
<feature type="domain" description="VRR-NUC" evidence="11">
    <location>
        <begin position="439"/>
        <end position="553"/>
    </location>
</feature>
<comment type="catalytic activity">
    <reaction evidence="1">
        <text>Hydrolytically removes 5'-nucleotides successively from the 3'-hydroxy termini of 3'-hydroxy-terminated oligonucleotides.</text>
        <dbReference type="EC" id="3.1.4.1"/>
    </reaction>
</comment>
<evidence type="ECO:0000259" key="11">
    <source>
        <dbReference type="SMART" id="SM00990"/>
    </source>
</evidence>